<dbReference type="Pfam" id="PF08167">
    <property type="entry name" value="RIX1"/>
    <property type="match status" value="1"/>
</dbReference>
<proteinExistence type="inferred from homology"/>
<dbReference type="InterPro" id="IPR011989">
    <property type="entry name" value="ARM-like"/>
</dbReference>
<evidence type="ECO:0000313" key="7">
    <source>
        <dbReference type="Proteomes" id="UP000008311"/>
    </source>
</evidence>
<dbReference type="InterPro" id="IPR012583">
    <property type="entry name" value="RIX1_N"/>
</dbReference>
<dbReference type="GO" id="GO:0006364">
    <property type="term" value="P:rRNA processing"/>
    <property type="evidence" value="ECO:0000318"/>
    <property type="project" value="GO_Central"/>
</dbReference>
<dbReference type="Proteomes" id="UP000008311">
    <property type="component" value="Unassembled WGS sequence"/>
</dbReference>
<evidence type="ECO:0000313" key="6">
    <source>
        <dbReference type="EMBL" id="EEF41201.1"/>
    </source>
</evidence>
<dbReference type="eggNOG" id="ENOG502QR0U">
    <property type="taxonomic scope" value="Eukaryota"/>
</dbReference>
<keyword evidence="7" id="KW-1185">Reference proteome</keyword>
<accession>B9S5A1</accession>
<dbReference type="EMBL" id="EQ973870">
    <property type="protein sequence ID" value="EEF41201.1"/>
    <property type="molecule type" value="Genomic_DNA"/>
</dbReference>
<feature type="domain" description="Pre-rRNA-processing protein RIX1 N-terminal" evidence="5">
    <location>
        <begin position="31"/>
        <end position="227"/>
    </location>
</feature>
<evidence type="ECO:0000256" key="4">
    <source>
        <dbReference type="SAM" id="MobiDB-lite"/>
    </source>
</evidence>
<comment type="subcellular location">
    <subcellularLocation>
        <location evidence="1">Nucleus</location>
    </subcellularLocation>
</comment>
<evidence type="ECO:0000256" key="3">
    <source>
        <dbReference type="ARBA" id="ARBA00023242"/>
    </source>
</evidence>
<evidence type="ECO:0000256" key="2">
    <source>
        <dbReference type="ARBA" id="ARBA00010511"/>
    </source>
</evidence>
<dbReference type="FunCoup" id="B9S5A1">
    <property type="interactions" value="1315"/>
</dbReference>
<gene>
    <name evidence="6" type="ORF">RCOM_0888110</name>
</gene>
<feature type="region of interest" description="Disordered" evidence="4">
    <location>
        <begin position="668"/>
        <end position="752"/>
    </location>
</feature>
<comment type="similarity">
    <text evidence="2">Belongs to the RIX1/PELP1 family.</text>
</comment>
<dbReference type="PANTHER" id="PTHR34105:SF1">
    <property type="entry name" value="PROLINE-, GLUTAMIC ACID- AND LEUCINE-RICH PROTEIN 1"/>
    <property type="match status" value="1"/>
</dbReference>
<dbReference type="AlphaFoldDB" id="B9S5A1"/>
<dbReference type="SUPFAM" id="SSF48371">
    <property type="entry name" value="ARM repeat"/>
    <property type="match status" value="1"/>
</dbReference>
<dbReference type="KEGG" id="rcu:8262802"/>
<dbReference type="GO" id="GO:0005634">
    <property type="term" value="C:nucleus"/>
    <property type="evidence" value="ECO:0000318"/>
    <property type="project" value="GO_Central"/>
</dbReference>
<sequence>MAALENSKDMYDVALKPRMLLTMLKEDVPDDNNKKPIGNASKLSRIVSTVQTFNLLSESFTASMETKLIERWKSAVDDWQNRVVSLVVNSSSMPDKCWAGICLLGVTCQECSSHRFLASYAVWFDKLLLHIQSPVDSQFVKVASCTSLSDLLVRLAGFPNAKKDGTWHAGKLIQPILKLLQDDSSETVWEGAIHLLCTLISCFPASVPRHYDSVEAVIASKILSGKCSVTVLKKLAYCLAILPKSRGDEDSWLAMMRKILLLVNGYLTEIFHGLEEETKWDEAVRLLVPPGEATPIAIWSQNLLEETSDKARKRSKLSSVSTLMLSCCTMLTTSYPVQVTVPVRSLLAIIERVLMVDGSVPRASSNFVIATEQEFICSELPVLHSSILDLLTSVIKGMRSQLLPHAAYIVRLVKEYFRRCQLSELRIKTYSITKVLLTSMGVGIAIYLAQEVVNNSLLDLDPSVGCIFSSAYSKASFGALLQPCNRKRKHGASEQNYDQLSLEMEAPKSCPASTISVKIAALEALRTLLTVGGALKSESWRSKVEKLLITLAADSCKGGWSSEERTAFLPNGVASTYADLQLAVLRALLASLLSPSRVRPPHLAQSLELFHRGKQETGTEISEFCSYALSALEVLIHPRALPLADLPSANSSHEINYGFPETLYSGGQKHNTPISSGMRGIGHGSPDSDDDLCDSWLDGNKETDTPDKITISNKPSENLKVQQAEKNFLAGPSATKSPRQSELEPAADSADVETGNLGDEMIVRTEEVKESNMQLQGLSFSKGKNISRVTDGTGFLVSQDNETTPADIGMADEGGETAAVPPGGNAYTSSSTLKGAAASAFESDDDSSTDTLPDIVDADPDSD</sequence>
<dbReference type="InParanoid" id="B9S5A1"/>
<feature type="compositionally biased region" description="Polar residues" evidence="4">
    <location>
        <begin position="710"/>
        <end position="725"/>
    </location>
</feature>
<protein>
    <recommendedName>
        <fullName evidence="5">Pre-rRNA-processing protein RIX1 N-terminal domain-containing protein</fullName>
    </recommendedName>
</protein>
<keyword evidence="3" id="KW-0539">Nucleus</keyword>
<dbReference type="OrthoDB" id="20900at2759"/>
<reference evidence="7" key="1">
    <citation type="journal article" date="2010" name="Nat. Biotechnol.">
        <title>Draft genome sequence of the oilseed species Ricinus communis.</title>
        <authorList>
            <person name="Chan A.P."/>
            <person name="Crabtree J."/>
            <person name="Zhao Q."/>
            <person name="Lorenzi H."/>
            <person name="Orvis J."/>
            <person name="Puiu D."/>
            <person name="Melake-Berhan A."/>
            <person name="Jones K.M."/>
            <person name="Redman J."/>
            <person name="Chen G."/>
            <person name="Cahoon E.B."/>
            <person name="Gedil M."/>
            <person name="Stanke M."/>
            <person name="Haas B.J."/>
            <person name="Wortman J.R."/>
            <person name="Fraser-Liggett C.M."/>
            <person name="Ravel J."/>
            <person name="Rabinowicz P.D."/>
        </authorList>
    </citation>
    <scope>NUCLEOTIDE SEQUENCE [LARGE SCALE GENOMIC DNA]</scope>
    <source>
        <strain evidence="7">cv. Hale</strain>
    </source>
</reference>
<dbReference type="Gene3D" id="1.25.10.10">
    <property type="entry name" value="Leucine-rich Repeat Variant"/>
    <property type="match status" value="1"/>
</dbReference>
<evidence type="ECO:0000256" key="1">
    <source>
        <dbReference type="ARBA" id="ARBA00004123"/>
    </source>
</evidence>
<name>B9S5A1_RICCO</name>
<evidence type="ECO:0000259" key="5">
    <source>
        <dbReference type="Pfam" id="PF08167"/>
    </source>
</evidence>
<dbReference type="PANTHER" id="PTHR34105">
    <property type="entry name" value="PROLINE-, GLUTAMIC ACID- AND LEUCINE-RICH PROTEIN 1"/>
    <property type="match status" value="1"/>
</dbReference>
<organism evidence="6 7">
    <name type="scientific">Ricinus communis</name>
    <name type="common">Castor bean</name>
    <dbReference type="NCBI Taxonomy" id="3988"/>
    <lineage>
        <taxon>Eukaryota</taxon>
        <taxon>Viridiplantae</taxon>
        <taxon>Streptophyta</taxon>
        <taxon>Embryophyta</taxon>
        <taxon>Tracheophyta</taxon>
        <taxon>Spermatophyta</taxon>
        <taxon>Magnoliopsida</taxon>
        <taxon>eudicotyledons</taxon>
        <taxon>Gunneridae</taxon>
        <taxon>Pentapetalae</taxon>
        <taxon>rosids</taxon>
        <taxon>fabids</taxon>
        <taxon>Malpighiales</taxon>
        <taxon>Euphorbiaceae</taxon>
        <taxon>Acalyphoideae</taxon>
        <taxon>Acalypheae</taxon>
        <taxon>Ricinus</taxon>
    </lineage>
</organism>
<dbReference type="InterPro" id="IPR016024">
    <property type="entry name" value="ARM-type_fold"/>
</dbReference>
<feature type="region of interest" description="Disordered" evidence="4">
    <location>
        <begin position="810"/>
        <end position="863"/>
    </location>
</feature>
<dbReference type="STRING" id="3988.B9S5A1"/>